<feature type="region of interest" description="Disordered" evidence="1">
    <location>
        <begin position="1"/>
        <end position="24"/>
    </location>
</feature>
<protein>
    <submittedName>
        <fullName evidence="2">Uncharacterized protein</fullName>
    </submittedName>
</protein>
<organism evidence="2 3">
    <name type="scientific">Ruegeria marina</name>
    <dbReference type="NCBI Taxonomy" id="639004"/>
    <lineage>
        <taxon>Bacteria</taxon>
        <taxon>Pseudomonadati</taxon>
        <taxon>Pseudomonadota</taxon>
        <taxon>Alphaproteobacteria</taxon>
        <taxon>Rhodobacterales</taxon>
        <taxon>Roseobacteraceae</taxon>
        <taxon>Ruegeria</taxon>
    </lineage>
</organism>
<sequence>MSKTTGNKRKPPHSWRPPADRWDEAPEAARELGISLNAYMTMRILGGGPPRVRGSAIDRALLAKLIAECAAMRDGLDRIVEVAGQDQDVSRAVEGAARHIEQVAATALLATGRKP</sequence>
<dbReference type="EMBL" id="FMZV01000020">
    <property type="protein sequence ID" value="SDE47919.1"/>
    <property type="molecule type" value="Genomic_DNA"/>
</dbReference>
<dbReference type="AlphaFoldDB" id="A0A1G7D8T6"/>
<evidence type="ECO:0000256" key="1">
    <source>
        <dbReference type="SAM" id="MobiDB-lite"/>
    </source>
</evidence>
<evidence type="ECO:0000313" key="3">
    <source>
        <dbReference type="Proteomes" id="UP000199628"/>
    </source>
</evidence>
<accession>A0A1G7D8T6</accession>
<gene>
    <name evidence="2" type="ORF">SAMN04488239_12055</name>
</gene>
<name>A0A1G7D8T6_9RHOB</name>
<dbReference type="Proteomes" id="UP000199628">
    <property type="component" value="Unassembled WGS sequence"/>
</dbReference>
<dbReference type="RefSeq" id="WP_093036691.1">
    <property type="nucleotide sequence ID" value="NZ_FMZV01000020.1"/>
</dbReference>
<reference evidence="3" key="1">
    <citation type="submission" date="2016-10" db="EMBL/GenBank/DDBJ databases">
        <authorList>
            <person name="Varghese N."/>
            <person name="Submissions S."/>
        </authorList>
    </citation>
    <scope>NUCLEOTIDE SEQUENCE [LARGE SCALE GENOMIC DNA]</scope>
    <source>
        <strain evidence="3">CGMCC 1.9108</strain>
    </source>
</reference>
<feature type="compositionally biased region" description="Basic residues" evidence="1">
    <location>
        <begin position="1"/>
        <end position="13"/>
    </location>
</feature>
<proteinExistence type="predicted"/>
<keyword evidence="3" id="KW-1185">Reference proteome</keyword>
<evidence type="ECO:0000313" key="2">
    <source>
        <dbReference type="EMBL" id="SDE47919.1"/>
    </source>
</evidence>